<feature type="compositionally biased region" description="Basic and acidic residues" evidence="1">
    <location>
        <begin position="140"/>
        <end position="153"/>
    </location>
</feature>
<keyword evidence="3" id="KW-1185">Reference proteome</keyword>
<proteinExistence type="predicted"/>
<feature type="region of interest" description="Disordered" evidence="1">
    <location>
        <begin position="138"/>
        <end position="173"/>
    </location>
</feature>
<comment type="caution">
    <text evidence="2">The sequence shown here is derived from an EMBL/GenBank/DDBJ whole genome shotgun (WGS) entry which is preliminary data.</text>
</comment>
<evidence type="ECO:0000313" key="2">
    <source>
        <dbReference type="EMBL" id="TNN46430.1"/>
    </source>
</evidence>
<dbReference type="AlphaFoldDB" id="A0A4Z2FZV8"/>
<dbReference type="EMBL" id="SRLO01000788">
    <property type="protein sequence ID" value="TNN46430.1"/>
    <property type="molecule type" value="Genomic_DNA"/>
</dbReference>
<accession>A0A4Z2FZV8</accession>
<organism evidence="2 3">
    <name type="scientific">Liparis tanakae</name>
    <name type="common">Tanaka's snailfish</name>
    <dbReference type="NCBI Taxonomy" id="230148"/>
    <lineage>
        <taxon>Eukaryota</taxon>
        <taxon>Metazoa</taxon>
        <taxon>Chordata</taxon>
        <taxon>Craniata</taxon>
        <taxon>Vertebrata</taxon>
        <taxon>Euteleostomi</taxon>
        <taxon>Actinopterygii</taxon>
        <taxon>Neopterygii</taxon>
        <taxon>Teleostei</taxon>
        <taxon>Neoteleostei</taxon>
        <taxon>Acanthomorphata</taxon>
        <taxon>Eupercaria</taxon>
        <taxon>Perciformes</taxon>
        <taxon>Cottioidei</taxon>
        <taxon>Cottales</taxon>
        <taxon>Liparidae</taxon>
        <taxon>Liparis</taxon>
    </lineage>
</organism>
<reference evidence="2 3" key="1">
    <citation type="submission" date="2019-03" db="EMBL/GenBank/DDBJ databases">
        <title>First draft genome of Liparis tanakae, snailfish: a comprehensive survey of snailfish specific genes.</title>
        <authorList>
            <person name="Kim W."/>
            <person name="Song I."/>
            <person name="Jeong J.-H."/>
            <person name="Kim D."/>
            <person name="Kim S."/>
            <person name="Ryu S."/>
            <person name="Song J.Y."/>
            <person name="Lee S.K."/>
        </authorList>
    </citation>
    <scope>NUCLEOTIDE SEQUENCE [LARGE SCALE GENOMIC DNA]</scope>
    <source>
        <tissue evidence="2">Muscle</tissue>
    </source>
</reference>
<evidence type="ECO:0000313" key="3">
    <source>
        <dbReference type="Proteomes" id="UP000314294"/>
    </source>
</evidence>
<name>A0A4Z2FZV8_9TELE</name>
<feature type="compositionally biased region" description="Polar residues" evidence="1">
    <location>
        <begin position="154"/>
        <end position="173"/>
    </location>
</feature>
<dbReference type="Proteomes" id="UP000314294">
    <property type="component" value="Unassembled WGS sequence"/>
</dbReference>
<sequence length="173" mass="18566">MPPAASAFIGSAYVMESVSVCRGPRAPASALALERRAHYGALAASSRSPRLLHHRNMSGMQLFISRMSLPRHASGLWALGSGLWALGSGLLAGSRRSAQPLHHQLSKYLLIRTLEAITPEDHWGQRPPPAEALSLYLTSLEHHTEPSEQKEPTDTTFPQPLTARGVTSGSSGA</sequence>
<evidence type="ECO:0000256" key="1">
    <source>
        <dbReference type="SAM" id="MobiDB-lite"/>
    </source>
</evidence>
<gene>
    <name evidence="2" type="ORF">EYF80_043346</name>
</gene>
<protein>
    <submittedName>
        <fullName evidence="2">Uncharacterized protein</fullName>
    </submittedName>
</protein>